<evidence type="ECO:0000313" key="2">
    <source>
        <dbReference type="EMBL" id="EUN20840.1"/>
    </source>
</evidence>
<dbReference type="AlphaFoldDB" id="W7E4B4"/>
<accession>W7E4B4</accession>
<dbReference type="Proteomes" id="UP000054337">
    <property type="component" value="Unassembled WGS sequence"/>
</dbReference>
<dbReference type="RefSeq" id="XP_014550414.1">
    <property type="nucleotide sequence ID" value="XM_014694928.1"/>
</dbReference>
<dbReference type="EMBL" id="KI968883">
    <property type="protein sequence ID" value="EUN20840.1"/>
    <property type="molecule type" value="Genomic_DNA"/>
</dbReference>
<sequence length="111" mass="12517">MGAGSKAVRVHAPRFSAPSGDATNHCRRKDNCRGKLMHPTKRGKQWRFADVAASIAWWWKALMQLCNNRLFCLSWHSRGHCGVTCVGHATKTKRNTTVFTMNEGMLLPTDF</sequence>
<feature type="region of interest" description="Disordered" evidence="1">
    <location>
        <begin position="1"/>
        <end position="23"/>
    </location>
</feature>
<reference evidence="2 3" key="1">
    <citation type="journal article" date="2013" name="PLoS Genet.">
        <title>Comparative genome structure, secondary metabolite, and effector coding capacity across Cochliobolus pathogens.</title>
        <authorList>
            <person name="Condon B.J."/>
            <person name="Leng Y."/>
            <person name="Wu D."/>
            <person name="Bushley K.E."/>
            <person name="Ohm R.A."/>
            <person name="Otillar R."/>
            <person name="Martin J."/>
            <person name="Schackwitz W."/>
            <person name="Grimwood J."/>
            <person name="MohdZainudin N."/>
            <person name="Xue C."/>
            <person name="Wang R."/>
            <person name="Manning V.A."/>
            <person name="Dhillon B."/>
            <person name="Tu Z.J."/>
            <person name="Steffenson B.J."/>
            <person name="Salamov A."/>
            <person name="Sun H."/>
            <person name="Lowry S."/>
            <person name="LaButti K."/>
            <person name="Han J."/>
            <person name="Copeland A."/>
            <person name="Lindquist E."/>
            <person name="Barry K."/>
            <person name="Schmutz J."/>
            <person name="Baker S.E."/>
            <person name="Ciuffetti L.M."/>
            <person name="Grigoriev I.V."/>
            <person name="Zhong S."/>
            <person name="Turgeon B.G."/>
        </authorList>
    </citation>
    <scope>NUCLEOTIDE SEQUENCE [LARGE SCALE GENOMIC DNA]</scope>
    <source>
        <strain evidence="2 3">FI3</strain>
    </source>
</reference>
<gene>
    <name evidence="2" type="ORF">COCVIDRAFT_21129</name>
</gene>
<dbReference type="HOGENOM" id="CLU_2157932_0_0_1"/>
<dbReference type="GeneID" id="26252661"/>
<protein>
    <submittedName>
        <fullName evidence="2">Uncharacterized protein</fullName>
    </submittedName>
</protein>
<evidence type="ECO:0000313" key="3">
    <source>
        <dbReference type="Proteomes" id="UP000054337"/>
    </source>
</evidence>
<name>W7E4B4_BIPV3</name>
<keyword evidence="3" id="KW-1185">Reference proteome</keyword>
<organism evidence="2 3">
    <name type="scientific">Bipolaris victoriae (strain FI3)</name>
    <name type="common">Victoria blight of oats agent</name>
    <name type="synonym">Cochliobolus victoriae</name>
    <dbReference type="NCBI Taxonomy" id="930091"/>
    <lineage>
        <taxon>Eukaryota</taxon>
        <taxon>Fungi</taxon>
        <taxon>Dikarya</taxon>
        <taxon>Ascomycota</taxon>
        <taxon>Pezizomycotina</taxon>
        <taxon>Dothideomycetes</taxon>
        <taxon>Pleosporomycetidae</taxon>
        <taxon>Pleosporales</taxon>
        <taxon>Pleosporineae</taxon>
        <taxon>Pleosporaceae</taxon>
        <taxon>Bipolaris</taxon>
    </lineage>
</organism>
<evidence type="ECO:0000256" key="1">
    <source>
        <dbReference type="SAM" id="MobiDB-lite"/>
    </source>
</evidence>
<proteinExistence type="predicted"/>